<dbReference type="RefSeq" id="WP_023176025.1">
    <property type="nucleotide sequence ID" value="NC_022600.1"/>
</dbReference>
<keyword evidence="4" id="KW-1185">Reference proteome</keyword>
<dbReference type="InterPro" id="IPR001478">
    <property type="entry name" value="PDZ"/>
</dbReference>
<feature type="domain" description="PDZ" evidence="2">
    <location>
        <begin position="137"/>
        <end position="213"/>
    </location>
</feature>
<dbReference type="AlphaFoldDB" id="U5QNX5"/>
<dbReference type="OrthoDB" id="9812068at2"/>
<reference evidence="3 4" key="1">
    <citation type="journal article" date="2013" name="PLoS ONE">
        <title>Cultivation and Complete Genome Sequencing of Gloeobacter kilaueensis sp. nov., from a Lava Cave in Kilauea Caldera, Hawai'i.</title>
        <authorList>
            <person name="Saw J.H."/>
            <person name="Schatz M."/>
            <person name="Brown M.V."/>
            <person name="Kunkel D.D."/>
            <person name="Foster J.S."/>
            <person name="Shick H."/>
            <person name="Christensen S."/>
            <person name="Hou S."/>
            <person name="Wan X."/>
            <person name="Donachie S.P."/>
        </authorList>
    </citation>
    <scope>NUCLEOTIDE SEQUENCE [LARGE SCALE GENOMIC DNA]</scope>
    <source>
        <strain evidence="4">JS</strain>
    </source>
</reference>
<evidence type="ECO:0000313" key="3">
    <source>
        <dbReference type="EMBL" id="AGY60641.1"/>
    </source>
</evidence>
<dbReference type="eggNOG" id="COG0793">
    <property type="taxonomic scope" value="Bacteria"/>
</dbReference>
<dbReference type="SMART" id="SM00228">
    <property type="entry name" value="PDZ"/>
    <property type="match status" value="1"/>
</dbReference>
<dbReference type="Pfam" id="PF14684">
    <property type="entry name" value="Tricorn_C1"/>
    <property type="match status" value="1"/>
</dbReference>
<name>U5QNX5_GLOK1</name>
<dbReference type="Gene3D" id="3.30.750.44">
    <property type="match status" value="1"/>
</dbReference>
<dbReference type="InterPro" id="IPR028204">
    <property type="entry name" value="Tricorn_C1"/>
</dbReference>
<evidence type="ECO:0000256" key="1">
    <source>
        <dbReference type="SAM" id="SignalP"/>
    </source>
</evidence>
<organism evidence="3 4">
    <name type="scientific">Gloeobacter kilaueensis (strain ATCC BAA-2537 / CCAP 1431/1 / ULC 316 / JS1)</name>
    <dbReference type="NCBI Taxonomy" id="1183438"/>
    <lineage>
        <taxon>Bacteria</taxon>
        <taxon>Bacillati</taxon>
        <taxon>Cyanobacteriota</taxon>
        <taxon>Cyanophyceae</taxon>
        <taxon>Gloeobacterales</taxon>
        <taxon>Gloeobacteraceae</taxon>
        <taxon>Gloeobacter</taxon>
    </lineage>
</organism>
<dbReference type="Pfam" id="PF17820">
    <property type="entry name" value="PDZ_6"/>
    <property type="match status" value="1"/>
</dbReference>
<dbReference type="PROSITE" id="PS50106">
    <property type="entry name" value="PDZ"/>
    <property type="match status" value="1"/>
</dbReference>
<feature type="signal peptide" evidence="1">
    <location>
        <begin position="1"/>
        <end position="30"/>
    </location>
</feature>
<dbReference type="CDD" id="cd07562">
    <property type="entry name" value="Peptidase_S41_TRI"/>
    <property type="match status" value="1"/>
</dbReference>
<dbReference type="GO" id="GO:0006508">
    <property type="term" value="P:proteolysis"/>
    <property type="evidence" value="ECO:0007669"/>
    <property type="project" value="InterPro"/>
</dbReference>
<dbReference type="GO" id="GO:0004175">
    <property type="term" value="F:endopeptidase activity"/>
    <property type="evidence" value="ECO:0007669"/>
    <property type="project" value="TreeGrafter"/>
</dbReference>
<dbReference type="InterPro" id="IPR005151">
    <property type="entry name" value="Tail-specific_protease"/>
</dbReference>
<dbReference type="GO" id="GO:0007165">
    <property type="term" value="P:signal transduction"/>
    <property type="evidence" value="ECO:0007669"/>
    <property type="project" value="TreeGrafter"/>
</dbReference>
<dbReference type="PANTHER" id="PTHR32060">
    <property type="entry name" value="TAIL-SPECIFIC PROTEASE"/>
    <property type="match status" value="1"/>
</dbReference>
<accession>U5QNX5</accession>
<feature type="chain" id="PRO_5004664109" evidence="1">
    <location>
        <begin position="31"/>
        <end position="427"/>
    </location>
</feature>
<dbReference type="STRING" id="1183438.GKIL_4395"/>
<dbReference type="EMBL" id="CP003587">
    <property type="protein sequence ID" value="AGY60641.1"/>
    <property type="molecule type" value="Genomic_DNA"/>
</dbReference>
<dbReference type="InterPro" id="IPR029045">
    <property type="entry name" value="ClpP/crotonase-like_dom_sf"/>
</dbReference>
<dbReference type="InterPro" id="IPR041489">
    <property type="entry name" value="PDZ_6"/>
</dbReference>
<dbReference type="KEGG" id="glj:GKIL_4395"/>
<keyword evidence="1" id="KW-0732">Signal</keyword>
<dbReference type="Gene3D" id="2.30.42.10">
    <property type="match status" value="1"/>
</dbReference>
<dbReference type="SUPFAM" id="SSF52096">
    <property type="entry name" value="ClpP/crotonase"/>
    <property type="match status" value="1"/>
</dbReference>
<dbReference type="GO" id="GO:0030288">
    <property type="term" value="C:outer membrane-bounded periplasmic space"/>
    <property type="evidence" value="ECO:0007669"/>
    <property type="project" value="TreeGrafter"/>
</dbReference>
<dbReference type="SUPFAM" id="SSF50156">
    <property type="entry name" value="PDZ domain-like"/>
    <property type="match status" value="1"/>
</dbReference>
<dbReference type="InterPro" id="IPR036034">
    <property type="entry name" value="PDZ_sf"/>
</dbReference>
<gene>
    <name evidence="3" type="ORF">GKIL_4395</name>
</gene>
<dbReference type="SMART" id="SM00245">
    <property type="entry name" value="TSPc"/>
    <property type="match status" value="1"/>
</dbReference>
<dbReference type="Pfam" id="PF03572">
    <property type="entry name" value="Peptidase_S41"/>
    <property type="match status" value="1"/>
</dbReference>
<proteinExistence type="predicted"/>
<dbReference type="Gene3D" id="3.90.226.10">
    <property type="entry name" value="2-enoyl-CoA Hydratase, Chain A, domain 1"/>
    <property type="match status" value="1"/>
</dbReference>
<dbReference type="GO" id="GO:0008236">
    <property type="term" value="F:serine-type peptidase activity"/>
    <property type="evidence" value="ECO:0007669"/>
    <property type="project" value="InterPro"/>
</dbReference>
<sequence>MFSTVARRQRRAVVAVALSLVLLGAGPASAQPPSASLSTFEEVWQTVKDHFYDPKLGGIDWRAIREKYREQAALAASGEQLAGAINRMLLELHASHTRYYTRQEPAFYQLLGGVFRSSPAWRKFKKQFPGEELSYTEIGVFTSKEETGTLVTAVLDDSPARKAGLQVGDVIVAVDGEPGFEPIDSFKGKVAKPVVLSVRRTGKIAKLTVVPKNYDPATMFLDAMRDSAELIEQDGKTIGYIHVWSYAGEQYQQLLKKELFSGKLQRADALILDLRNGWGGASPEYLNIFTAQQPALTIQSRDGKPANLTELWKKPVVLLVNEQTRSGKEILAYGFKKYAIGPVIGTRTAGAVLAGSPFLLKDGSLLYLAVANVWVDGERLEGTGVTPDIEVPPDFERGDLQKQKAIEVLLGKLATAGPAGGSYNLGQ</sequence>
<evidence type="ECO:0000313" key="4">
    <source>
        <dbReference type="Proteomes" id="UP000017396"/>
    </source>
</evidence>
<protein>
    <submittedName>
        <fullName evidence="3">Peptidase S41</fullName>
    </submittedName>
</protein>
<dbReference type="PANTHER" id="PTHR32060:SF30">
    <property type="entry name" value="CARBOXY-TERMINAL PROCESSING PROTEASE CTPA"/>
    <property type="match status" value="1"/>
</dbReference>
<dbReference type="Proteomes" id="UP000017396">
    <property type="component" value="Chromosome"/>
</dbReference>
<dbReference type="HOGENOM" id="CLU_048401_0_0_3"/>
<evidence type="ECO:0000259" key="2">
    <source>
        <dbReference type="PROSITE" id="PS50106"/>
    </source>
</evidence>